<evidence type="ECO:0000313" key="1">
    <source>
        <dbReference type="EMBL" id="TXG76872.1"/>
    </source>
</evidence>
<dbReference type="EMBL" id="SSDS01000061">
    <property type="protein sequence ID" value="TXG76872.1"/>
    <property type="molecule type" value="Genomic_DNA"/>
</dbReference>
<sequence>MAEAKKDPQEELAEMIAAQKLLAEEIITKRAEAREAALTTIKKLYEAHEFQYKDVKDFIKAAPRKRTPAKKAPATKKR</sequence>
<organism evidence="1 2">
    <name type="scientific">Candidatus Dojkabacteria bacterium</name>
    <dbReference type="NCBI Taxonomy" id="2099670"/>
    <lineage>
        <taxon>Bacteria</taxon>
        <taxon>Candidatus Dojkabacteria</taxon>
    </lineage>
</organism>
<gene>
    <name evidence="1" type="ORF">E6Q11_03910</name>
</gene>
<reference evidence="1 2" key="1">
    <citation type="submission" date="2018-09" db="EMBL/GenBank/DDBJ databases">
        <title>Metagenome Assembled Genomes from an Advanced Water Purification Facility.</title>
        <authorList>
            <person name="Stamps B.W."/>
            <person name="Spear J.R."/>
        </authorList>
    </citation>
    <scope>NUCLEOTIDE SEQUENCE [LARGE SCALE GENOMIC DNA]</scope>
    <source>
        <strain evidence="1">Bin_63_2</strain>
    </source>
</reference>
<proteinExistence type="predicted"/>
<evidence type="ECO:0000313" key="2">
    <source>
        <dbReference type="Proteomes" id="UP000321026"/>
    </source>
</evidence>
<name>A0A5C7J7F2_9BACT</name>
<protein>
    <submittedName>
        <fullName evidence="1">Uncharacterized protein</fullName>
    </submittedName>
</protein>
<comment type="caution">
    <text evidence="1">The sequence shown here is derived from an EMBL/GenBank/DDBJ whole genome shotgun (WGS) entry which is preliminary data.</text>
</comment>
<accession>A0A5C7J7F2</accession>
<dbReference type="AlphaFoldDB" id="A0A5C7J7F2"/>
<dbReference type="Proteomes" id="UP000321026">
    <property type="component" value="Unassembled WGS sequence"/>
</dbReference>